<dbReference type="InterPro" id="IPR050743">
    <property type="entry name" value="2-oxoacid_DH_E2_comp"/>
</dbReference>
<accession>A0ABN2SEJ7</accession>
<dbReference type="RefSeq" id="WP_344659978.1">
    <property type="nucleotide sequence ID" value="NZ_BAAAQM010000035.1"/>
</dbReference>
<dbReference type="InterPro" id="IPR011053">
    <property type="entry name" value="Single_hybrid_motif"/>
</dbReference>
<keyword evidence="6" id="KW-1185">Reference proteome</keyword>
<keyword evidence="2" id="KW-0808">Transferase</keyword>
<evidence type="ECO:0000256" key="1">
    <source>
        <dbReference type="ARBA" id="ARBA00001938"/>
    </source>
</evidence>
<dbReference type="PANTHER" id="PTHR43178:SF5">
    <property type="entry name" value="LIPOAMIDE ACYLTRANSFERASE COMPONENT OF BRANCHED-CHAIN ALPHA-KETO ACID DEHYDROGENASE COMPLEX, MITOCHONDRIAL"/>
    <property type="match status" value="1"/>
</dbReference>
<sequence length="97" mass="9952">MSESGLDMRVPGFGQGLGEALLVEWVAGVGDRVERGDVVAVVETDKAGTEIVAERGGRVTAHLAAVGTILKTGEALYRLANEANEANEAAEANGDTA</sequence>
<evidence type="ECO:0000256" key="3">
    <source>
        <dbReference type="ARBA" id="ARBA00023315"/>
    </source>
</evidence>
<dbReference type="InterPro" id="IPR000089">
    <property type="entry name" value="Biotin_lipoyl"/>
</dbReference>
<dbReference type="SUPFAM" id="SSF51230">
    <property type="entry name" value="Single hybrid motif"/>
    <property type="match status" value="1"/>
</dbReference>
<dbReference type="PANTHER" id="PTHR43178">
    <property type="entry name" value="DIHYDROLIPOAMIDE ACETYLTRANSFERASE COMPONENT OF PYRUVATE DEHYDROGENASE COMPLEX"/>
    <property type="match status" value="1"/>
</dbReference>
<evidence type="ECO:0000259" key="4">
    <source>
        <dbReference type="PROSITE" id="PS50968"/>
    </source>
</evidence>
<evidence type="ECO:0000313" key="5">
    <source>
        <dbReference type="EMBL" id="GAA1985338.1"/>
    </source>
</evidence>
<protein>
    <recommendedName>
        <fullName evidence="4">Lipoyl-binding domain-containing protein</fullName>
    </recommendedName>
</protein>
<evidence type="ECO:0000256" key="2">
    <source>
        <dbReference type="ARBA" id="ARBA00022679"/>
    </source>
</evidence>
<dbReference type="CDD" id="cd06849">
    <property type="entry name" value="lipoyl_domain"/>
    <property type="match status" value="1"/>
</dbReference>
<dbReference type="PROSITE" id="PS50968">
    <property type="entry name" value="BIOTINYL_LIPOYL"/>
    <property type="match status" value="1"/>
</dbReference>
<dbReference type="Gene3D" id="2.40.50.100">
    <property type="match status" value="1"/>
</dbReference>
<comment type="caution">
    <text evidence="5">The sequence shown here is derived from an EMBL/GenBank/DDBJ whole genome shotgun (WGS) entry which is preliminary data.</text>
</comment>
<dbReference type="Proteomes" id="UP001499854">
    <property type="component" value="Unassembled WGS sequence"/>
</dbReference>
<feature type="domain" description="Lipoyl-binding" evidence="4">
    <location>
        <begin position="5"/>
        <end position="80"/>
    </location>
</feature>
<comment type="cofactor">
    <cofactor evidence="1">
        <name>(R)-lipoate</name>
        <dbReference type="ChEBI" id="CHEBI:83088"/>
    </cofactor>
</comment>
<evidence type="ECO:0000313" key="6">
    <source>
        <dbReference type="Proteomes" id="UP001499854"/>
    </source>
</evidence>
<gene>
    <name evidence="5" type="ORF">GCM10009838_54570</name>
</gene>
<keyword evidence="3" id="KW-0012">Acyltransferase</keyword>
<reference evidence="5 6" key="1">
    <citation type="journal article" date="2019" name="Int. J. Syst. Evol. Microbiol.">
        <title>The Global Catalogue of Microorganisms (GCM) 10K type strain sequencing project: providing services to taxonomists for standard genome sequencing and annotation.</title>
        <authorList>
            <consortium name="The Broad Institute Genomics Platform"/>
            <consortium name="The Broad Institute Genome Sequencing Center for Infectious Disease"/>
            <person name="Wu L."/>
            <person name="Ma J."/>
        </authorList>
    </citation>
    <scope>NUCLEOTIDE SEQUENCE [LARGE SCALE GENOMIC DNA]</scope>
    <source>
        <strain evidence="5 6">JCM 16013</strain>
    </source>
</reference>
<dbReference type="Pfam" id="PF00364">
    <property type="entry name" value="Biotin_lipoyl"/>
    <property type="match status" value="1"/>
</dbReference>
<proteinExistence type="predicted"/>
<name>A0ABN2SEJ7_9ACTN</name>
<dbReference type="EMBL" id="BAAAQM010000035">
    <property type="protein sequence ID" value="GAA1985338.1"/>
    <property type="molecule type" value="Genomic_DNA"/>
</dbReference>
<organism evidence="5 6">
    <name type="scientific">Catenulispora subtropica</name>
    <dbReference type="NCBI Taxonomy" id="450798"/>
    <lineage>
        <taxon>Bacteria</taxon>
        <taxon>Bacillati</taxon>
        <taxon>Actinomycetota</taxon>
        <taxon>Actinomycetes</taxon>
        <taxon>Catenulisporales</taxon>
        <taxon>Catenulisporaceae</taxon>
        <taxon>Catenulispora</taxon>
    </lineage>
</organism>